<feature type="compositionally biased region" description="Basic and acidic residues" evidence="1">
    <location>
        <begin position="1"/>
        <end position="19"/>
    </location>
</feature>
<reference evidence="3 4" key="2">
    <citation type="journal article" date="2004" name="Nature">
        <title>The DNA sequence and comparative analysis of human chromosome 5.</title>
        <authorList>
            <person name="Schmutz J."/>
            <person name="Martin J."/>
            <person name="Terry A."/>
            <person name="Couronne O."/>
            <person name="Grimwood J."/>
            <person name="Lowry S."/>
            <person name="Gordon L.A."/>
            <person name="Scott D."/>
            <person name="Xie G."/>
            <person name="Huang W."/>
            <person name="Hellsten U."/>
            <person name="Tran-Gyamfi M."/>
            <person name="She X."/>
            <person name="Prabhakar S."/>
            <person name="Aerts A."/>
            <person name="Altherr M."/>
            <person name="Bajorek E."/>
            <person name="Black S."/>
            <person name="Branscomb E."/>
            <person name="Caoile C."/>
            <person name="Challacombe J.F."/>
            <person name="Chan Y.M."/>
            <person name="Denys M."/>
            <person name="Detter J.C."/>
            <person name="Escobar J."/>
            <person name="Flowers D."/>
            <person name="Fotopulos D."/>
            <person name="Glavina T."/>
            <person name="Gomez M."/>
            <person name="Gonzales E."/>
            <person name="Goodstein D."/>
            <person name="Grigoriev I."/>
            <person name="Groza M."/>
            <person name="Hammon N."/>
            <person name="Hawkins T."/>
            <person name="Haydu L."/>
            <person name="Israni S."/>
            <person name="Jett J."/>
            <person name="Kadner K."/>
            <person name="Kimball H."/>
            <person name="Kobayashi A."/>
            <person name="Lopez F."/>
            <person name="Lou Y."/>
            <person name="Martinez D."/>
            <person name="Medina C."/>
            <person name="Morgan J."/>
            <person name="Nandkeshwar R."/>
            <person name="Noonan J.P."/>
            <person name="Pitluck S."/>
            <person name="Pollard M."/>
            <person name="Predki P."/>
            <person name="Priest J."/>
            <person name="Ramirez L."/>
            <person name="Retterer J."/>
            <person name="Rodriguez A."/>
            <person name="Rogers S."/>
            <person name="Salamov A."/>
            <person name="Salazar A."/>
            <person name="Thayer N."/>
            <person name="Tice H."/>
            <person name="Tsai M."/>
            <person name="Ustaszewska A."/>
            <person name="Vo N."/>
            <person name="Wheeler J."/>
            <person name="Wu K."/>
            <person name="Yang J."/>
            <person name="Dickson M."/>
            <person name="Cheng J.F."/>
            <person name="Eichler E.E."/>
            <person name="Olsen A."/>
            <person name="Pennacchio L.A."/>
            <person name="Rokhsar D.S."/>
            <person name="Richardson P."/>
            <person name="Lucas S.M."/>
            <person name="Myers R.M."/>
            <person name="Rubin E.M."/>
        </authorList>
    </citation>
    <scope>NUCLEOTIDE SEQUENCE [LARGE SCALE GENOMIC DNA]</scope>
</reference>
<keyword evidence="4" id="KW-1185">Reference proteome</keyword>
<dbReference type="AlphaFoldDB" id="A0ABB0MVF2"/>
<feature type="region of interest" description="Disordered" evidence="1">
    <location>
        <begin position="1025"/>
        <end position="1125"/>
    </location>
</feature>
<feature type="region of interest" description="Disordered" evidence="1">
    <location>
        <begin position="752"/>
        <end position="905"/>
    </location>
</feature>
<feature type="compositionally biased region" description="Polar residues" evidence="1">
    <location>
        <begin position="1212"/>
        <end position="1228"/>
    </location>
</feature>
<evidence type="ECO:0000256" key="1">
    <source>
        <dbReference type="SAM" id="MobiDB-lite"/>
    </source>
</evidence>
<evidence type="ECO:0000313" key="3">
    <source>
        <dbReference type="Ensembl" id="ENSP00000520794.1"/>
    </source>
</evidence>
<feature type="compositionally biased region" description="Low complexity" evidence="1">
    <location>
        <begin position="603"/>
        <end position="616"/>
    </location>
</feature>
<feature type="compositionally biased region" description="Polar residues" evidence="1">
    <location>
        <begin position="526"/>
        <end position="562"/>
    </location>
</feature>
<feature type="region of interest" description="Disordered" evidence="1">
    <location>
        <begin position="189"/>
        <end position="210"/>
    </location>
</feature>
<keyword evidence="2" id="KW-0812">Transmembrane</keyword>
<reference evidence="3" key="5">
    <citation type="submission" date="2025-09" db="UniProtKB">
        <authorList>
            <consortium name="Ensembl"/>
        </authorList>
    </citation>
    <scope>IDENTIFICATION</scope>
</reference>
<feature type="compositionally biased region" description="Polar residues" evidence="1">
    <location>
        <begin position="485"/>
        <end position="512"/>
    </location>
</feature>
<feature type="region of interest" description="Disordered" evidence="1">
    <location>
        <begin position="1"/>
        <end position="46"/>
    </location>
</feature>
<dbReference type="PANTHER" id="PTHR15566">
    <property type="entry name" value="POM121-LIKE"/>
    <property type="match status" value="1"/>
</dbReference>
<feature type="compositionally biased region" description="Polar residues" evidence="1">
    <location>
        <begin position="1072"/>
        <end position="1108"/>
    </location>
</feature>
<dbReference type="Ensembl" id="ENST00000614465.2">
    <property type="protein sequence ID" value="ENSP00000520794.1"/>
    <property type="gene ID" value="ENSG00000273957.2"/>
</dbReference>
<feature type="compositionally biased region" description="Polar residues" evidence="1">
    <location>
        <begin position="799"/>
        <end position="835"/>
    </location>
</feature>
<proteinExistence type="predicted"/>
<dbReference type="Pfam" id="PF15229">
    <property type="entry name" value="POM121"/>
    <property type="match status" value="3"/>
</dbReference>
<dbReference type="EMBL" id="AC113385">
    <property type="status" value="NOT_ANNOTATED_CDS"/>
    <property type="molecule type" value="Genomic_DNA"/>
</dbReference>
<reference evidence="3 4" key="1">
    <citation type="journal article" date="2001" name="Nature">
        <title>Initial sequencing and analysis of the human genome.</title>
        <authorList>
            <consortium name="International Human Genome Sequencing Consortium"/>
            <person name="Lander E.S."/>
            <person name="Linton L.M."/>
            <person name="Birren B."/>
            <person name="Nusbaum C."/>
            <person name="Zody M.C."/>
            <person name="Baldwin J."/>
            <person name="Devon K."/>
            <person name="Dewar K."/>
            <person name="Doyle M."/>
            <person name="FitzHugh W."/>
            <person name="Funke R."/>
            <person name="Gage D."/>
            <person name="Harris K."/>
            <person name="Heaford A."/>
            <person name="Howland J."/>
            <person name="Kann L."/>
            <person name="Lehoczky J."/>
            <person name="LeVine R."/>
            <person name="McEwan P."/>
            <person name="McKernan K."/>
            <person name="Meldrim J."/>
            <person name="Mesirov J.P."/>
            <person name="Miranda C."/>
            <person name="Morris W."/>
            <person name="Naylor J."/>
            <person name="Raymond C."/>
            <person name="Rosetti M."/>
            <person name="Santos R."/>
            <person name="Sheridan A."/>
            <person name="Sougnez C."/>
            <person name="Stange-Thomann N."/>
            <person name="Stojanovic N."/>
            <person name="Subramanian A."/>
            <person name="Wyman D."/>
            <person name="Rogers J."/>
            <person name="Sulston J."/>
            <person name="Ainscough R."/>
            <person name="Beck S."/>
            <person name="Bentley D."/>
            <person name="Burton J."/>
            <person name="Clee C."/>
            <person name="Carter N."/>
            <person name="Coulson A."/>
            <person name="Deadman R."/>
            <person name="Deloukas P."/>
            <person name="Dunham A."/>
            <person name="Dunham I."/>
            <person name="Durbin R."/>
            <person name="French L."/>
            <person name="Grafham D."/>
            <person name="Gregory S."/>
            <person name="Hubbard T."/>
            <person name="Humphray S."/>
            <person name="Hunt A."/>
            <person name="Jones M."/>
            <person name="Lloyd C."/>
            <person name="McMurray A."/>
            <person name="Matthews L."/>
            <person name="Mercer S."/>
            <person name="Milne S."/>
            <person name="Mullikin J.C."/>
            <person name="Mungall A."/>
            <person name="Plumb R."/>
            <person name="Ross M."/>
            <person name="Shownkeen R."/>
            <person name="Sims S."/>
            <person name="Waterston R.H."/>
            <person name="Wilson R.K."/>
            <person name="Hillier L.W."/>
            <person name="McPherson J.D."/>
            <person name="Marra M.A."/>
            <person name="Mardis E.R."/>
            <person name="Fulton L.A."/>
            <person name="Chinwalla A.T."/>
            <person name="Pepin K.H."/>
            <person name="Gish W.R."/>
            <person name="Chissoe S.L."/>
            <person name="Wendl M.C."/>
            <person name="Delehaunty K.D."/>
            <person name="Miner T.L."/>
            <person name="Delehaunty A."/>
            <person name="Kramer J.B."/>
            <person name="Cook L.L."/>
            <person name="Fulton R.S."/>
            <person name="Johnson D.L."/>
            <person name="Minx P.J."/>
            <person name="Clifton S.W."/>
            <person name="Hawkins T."/>
            <person name="Branscomb E."/>
            <person name="Predki P."/>
            <person name="Richardson P."/>
            <person name="Wenning S."/>
            <person name="Slezak T."/>
            <person name="Doggett N."/>
            <person name="Cheng J.F."/>
            <person name="Olsen A."/>
            <person name="Lucas S."/>
            <person name="Elkin C."/>
            <person name="Uberbacher E."/>
            <person name="Frazier M."/>
            <person name="Gibbs R.A."/>
            <person name="Muzny D.M."/>
            <person name="Scherer S.E."/>
            <person name="Bouck J.B."/>
            <person name="Sodergren E.J."/>
            <person name="Worley K.C."/>
            <person name="Rives C.M."/>
            <person name="Gorrell J.H."/>
            <person name="Metzker M.L."/>
            <person name="Naylor S.L."/>
            <person name="Kucherlapati R.S."/>
            <person name="Nelson D.L."/>
            <person name="Weinstock G.M."/>
            <person name="Sakaki Y."/>
            <person name="Fujiyama A."/>
            <person name="Hattori M."/>
            <person name="Yada T."/>
            <person name="Toyoda A."/>
            <person name="Itoh T."/>
            <person name="Kawagoe C."/>
            <person name="Watanabe H."/>
            <person name="Totoki Y."/>
            <person name="Taylor T."/>
            <person name="Weissenbach J."/>
            <person name="Heilig R."/>
            <person name="Saurin W."/>
            <person name="Artiguenave F."/>
            <person name="Brottier P."/>
            <person name="Bruls T."/>
            <person name="Pelletier E."/>
            <person name="Robert C."/>
            <person name="Wincker P."/>
            <person name="Smith D.R."/>
            <person name="Doucette-Stamm L."/>
            <person name="Rubenfield M."/>
            <person name="Weinstock K."/>
            <person name="Lee H.M."/>
            <person name="Dubois J."/>
            <person name="Rosenthal A."/>
            <person name="Platzer M."/>
            <person name="Nyakatura G."/>
            <person name="Taudien S."/>
            <person name="Rump A."/>
            <person name="Yang H."/>
            <person name="Yu J."/>
            <person name="Wang J."/>
            <person name="Huang G."/>
            <person name="Gu J."/>
            <person name="Hood L."/>
            <person name="Rowen L."/>
            <person name="Madan A."/>
            <person name="Qin S."/>
            <person name="Davis R.W."/>
            <person name="Federspiel N.A."/>
            <person name="Abola A.P."/>
            <person name="Proctor M.J."/>
            <person name="Myers R.M."/>
            <person name="Schmutz J."/>
            <person name="Dickson M."/>
            <person name="Grimwood J."/>
            <person name="Cox D.R."/>
            <person name="Olson M.V."/>
            <person name="Kaul R."/>
            <person name="Raymond C."/>
            <person name="Shimizu N."/>
            <person name="Kawasaki K."/>
            <person name="Minoshima S."/>
            <person name="Evans G.A."/>
            <person name="Athanasiou M."/>
            <person name="Schultz R."/>
            <person name="Roe B.A."/>
            <person name="Chen F."/>
            <person name="Pan H."/>
            <person name="Ramser J."/>
            <person name="Lehrach H."/>
            <person name="Reinhardt R."/>
            <person name="McCombie W.R."/>
            <person name="de la Bastide M."/>
            <person name="Dedhia N."/>
            <person name="Blocker H."/>
            <person name="Hornischer K."/>
            <person name="Nordsiek G."/>
            <person name="Agarwala R."/>
            <person name="Aravind L."/>
            <person name="Bailey J.A."/>
            <person name="Bateman A."/>
            <person name="Batzoglou S."/>
            <person name="Birney E."/>
            <person name="Bork P."/>
            <person name="Brown D.G."/>
            <person name="Burge C.B."/>
            <person name="Cerutti L."/>
            <person name="Chen H.C."/>
            <person name="Church D."/>
            <person name="Clamp M."/>
            <person name="Copley R.R."/>
            <person name="Doerks T."/>
            <person name="Eddy S.R."/>
            <person name="Eichler E.E."/>
            <person name="Furey T.S."/>
            <person name="Galagan J."/>
            <person name="Gilbert J.G."/>
            <person name="Harmon C."/>
            <person name="Hayashizaki Y."/>
            <person name="Haussler D."/>
            <person name="Hermjakob H."/>
            <person name="Hokamp K."/>
            <person name="Jang W."/>
            <person name="Johnson L.S."/>
            <person name="Jones T.A."/>
            <person name="Kasif S."/>
            <person name="Kaspryzk A."/>
            <person name="Kennedy S."/>
            <person name="Kent W.J."/>
            <person name="Kitts P."/>
            <person name="Koonin E.V."/>
            <person name="Korf I."/>
            <person name="Kulp D."/>
            <person name="Lancet D."/>
            <person name="Lowe T.M."/>
            <person name="McLysaght A."/>
            <person name="Mikkelsen T."/>
            <person name="Moran J.V."/>
            <person name="Mulder N."/>
            <person name="Pollara V.J."/>
            <person name="Ponting C.P."/>
            <person name="Schuler G."/>
            <person name="Schultz J."/>
            <person name="Slater G."/>
            <person name="Smit A.F."/>
            <person name="Stupka E."/>
            <person name="Szustakowski J."/>
            <person name="Thierry-Mieg D."/>
            <person name="Thierry-Mieg J."/>
            <person name="Wagner L."/>
            <person name="Wallis J."/>
            <person name="Wheeler R."/>
            <person name="Williams A."/>
            <person name="Wolf Y.I."/>
            <person name="Wolfe K.H."/>
            <person name="Yang S.P."/>
            <person name="Yeh R.F."/>
            <person name="Collins F."/>
            <person name="Guyer M.S."/>
            <person name="Peterson J."/>
            <person name="Felsenfeld A."/>
            <person name="Wetterstrand K.A."/>
            <person name="Patrinos A."/>
            <person name="Morgan M.J."/>
            <person name="de Jong P."/>
            <person name="Catanese J.J."/>
            <person name="Osoegawa K."/>
            <person name="Shizuya H."/>
            <person name="Choi S."/>
            <person name="Chen Y.J."/>
        </authorList>
    </citation>
    <scope>NUCLEOTIDE SEQUENCE [LARGE SCALE GENOMIC DNA]</scope>
</reference>
<feature type="compositionally biased region" description="Polar residues" evidence="1">
    <location>
        <begin position="1031"/>
        <end position="1058"/>
    </location>
</feature>
<feature type="region of interest" description="Disordered" evidence="1">
    <location>
        <begin position="1195"/>
        <end position="1228"/>
    </location>
</feature>
<reference evidence="3" key="4">
    <citation type="submission" date="2025-08" db="UniProtKB">
        <authorList>
            <consortium name="Ensembl"/>
        </authorList>
    </citation>
    <scope>IDENTIFICATION</scope>
</reference>
<feature type="region of interest" description="Disordered" evidence="1">
    <location>
        <begin position="479"/>
        <end position="632"/>
    </location>
</feature>
<feature type="region of interest" description="Disordered" evidence="1">
    <location>
        <begin position="373"/>
        <end position="448"/>
    </location>
</feature>
<dbReference type="PANTHER" id="PTHR15566:SF4">
    <property type="entry name" value="POM121-LIKE PROTEIN 1-RELATED"/>
    <property type="match status" value="1"/>
</dbReference>
<dbReference type="InterPro" id="IPR043220">
    <property type="entry name" value="POM121-like_prot_1"/>
</dbReference>
<keyword evidence="2" id="KW-0472">Membrane</keyword>
<feature type="region of interest" description="Disordered" evidence="1">
    <location>
        <begin position="232"/>
        <end position="285"/>
    </location>
</feature>
<feature type="region of interest" description="Disordered" evidence="1">
    <location>
        <begin position="1138"/>
        <end position="1178"/>
    </location>
</feature>
<keyword evidence="2" id="KW-1133">Transmembrane helix</keyword>
<dbReference type="Proteomes" id="UP000005640">
    <property type="component" value="Chromosome 5"/>
</dbReference>
<accession>A0ABB0MVF2</accession>
<evidence type="ECO:0000256" key="2">
    <source>
        <dbReference type="SAM" id="Phobius"/>
    </source>
</evidence>
<feature type="region of interest" description="Disordered" evidence="1">
    <location>
        <begin position="919"/>
        <end position="960"/>
    </location>
</feature>
<name>A0ABB0MVF2_HUMAN</name>
<feature type="compositionally biased region" description="Low complexity" evidence="1">
    <location>
        <begin position="1149"/>
        <end position="1162"/>
    </location>
</feature>
<reference evidence="3 4" key="3">
    <citation type="journal article" date="2004" name="Nature">
        <title>Finishing the euchromatic sequence of the human genome.</title>
        <authorList>
            <consortium name="International Human Genome Sequencing Consortium"/>
        </authorList>
    </citation>
    <scope>NUCLEOTIDE SEQUENCE [LARGE SCALE GENOMIC DNA]</scope>
</reference>
<feature type="region of interest" description="Disordered" evidence="1">
    <location>
        <begin position="96"/>
        <end position="128"/>
    </location>
</feature>
<evidence type="ECO:0000313" key="4">
    <source>
        <dbReference type="Proteomes" id="UP000005640"/>
    </source>
</evidence>
<protein>
    <submittedName>
        <fullName evidence="3">Uncharacterized protein</fullName>
    </submittedName>
</protein>
<feature type="compositionally biased region" description="Low complexity" evidence="1">
    <location>
        <begin position="876"/>
        <end position="889"/>
    </location>
</feature>
<feature type="region of interest" description="Disordered" evidence="1">
    <location>
        <begin position="319"/>
        <end position="359"/>
    </location>
</feature>
<feature type="transmembrane region" description="Helical" evidence="2">
    <location>
        <begin position="1267"/>
        <end position="1285"/>
    </location>
</feature>
<feature type="compositionally biased region" description="Polar residues" evidence="1">
    <location>
        <begin position="758"/>
        <end position="785"/>
    </location>
</feature>
<dbReference type="GeneTree" id="ENSGT00940000163029"/>
<feature type="region of interest" description="Disordered" evidence="1">
    <location>
        <begin position="646"/>
        <end position="685"/>
    </location>
</feature>
<feature type="compositionally biased region" description="Polar residues" evidence="1">
    <location>
        <begin position="939"/>
        <end position="960"/>
    </location>
</feature>
<sequence>MPEQDKDPRVQENPDDQRRVPKVTGDARSAFRPLRDNGVLSPFVPRPGPLQTYLHAQRSEIRYNQTSQNTWTSSCTNQNAISSSYSSVGGLLGLKWRRGPAGQESGAGMPEQDEDPGVQENADDQRTVPEVTRDAWSAFRPLRDNGGLSPFVPRPGPLQTELNAQSSEIRYNQTSQTSWASSCTKRNAISSSYSSTGDLPGLKQRREPASSHCQLTLSYAMTVSEDRLQAVSSGHTRCEKAADTAPGQTLAPRGGSPRSQASRPHRHKIPLLPRRRGEPLMLPPPLERGYRVTAEDLHLEKEAALQRINSALQVEDKAISDCRPSRPSHTLSSLATGASGGSPVSKAPTMDAQQDRPKSQDCLGLVAPLASAAEVPSTAPVSGKKHRPPGPLFSSSDPLPATCSHSRDSAQYTSLIPAPFTAESMDAGMRRRRPGTSAPAAAAAAPPPSTLNPMLGLLLNAMDAGPSYFWASATAAAGAQRSEVRYNQRSQTSRTRSCTKRNASSSSYSSTEGLPELKRRRGPASSHCQLTLSSSNTVSEDGPQAVSSGNSHCENNADTAPGQTLAPRGGSPRSQASRPRINSALQVEDKAISHCRPSRPSHTLSSLATGASGGSSVSKAPTMDAQQDRPKSQDCLGLVAPLASAAQVPSTAPVSGKKHRPPGPLFSSSDPLPATFSHSRDSAQVTSLIPAPFTAESMDAGMRRTRPGTSAAAGAAAAPLPFTLNPMLGLLLNAMDAGPSCFWASATAAAGAQRSEVRYNQRSQTSRTRSCTKRNASSSSYSSTEGLPELKRRRGPASSHCQLALSSSNTVSEDGPQAVSSGHSHCENNADTAPGQTLAPRGGSPRSQASRPRINSALQVEDKAISHCRPSWPSHTLSSLATGASGGSSVSKAPTMDAQQDRPKSQDCLGLVAPLASAAQVPSTAPVSGKKHRPPGPLFSSSDPLPATSSHSRDSAQYTSLIPAPFTAASMDAGMRRRRPGTLAPAAAAAAPPPSTLNPMLGLLLNAMDVGPSYFWASATAAAGAQRSEVRYNQRSQTSRTRSCTKRNASSSSYSSTEGLPELKRRRGPASSHCQLALSSSNTVSEDGPQAVSSGHSHCENNADTAPGQTLAPRSGSARSQASRPRINSALQLEDKAISHCRPSRPSHTLSSLATGASGGSSVSKAPTMDAQQDRPKSQDCLGLVAPLASAAQVPSTAPVSGKKHRPPGPLFSSSDPLPATSSHSRDSAQVTSLIPAPFTAASMDAGLRMNAGMRRMFCVRNCLRGLGLYLLVFFFFFFFFFCLHGHPSAFNYPKNSIYPLSMCIN</sequence>
<organism evidence="3 4">
    <name type="scientific">Homo sapiens</name>
    <name type="common">Human</name>
    <dbReference type="NCBI Taxonomy" id="9606"/>
    <lineage>
        <taxon>Eukaryota</taxon>
        <taxon>Metazoa</taxon>
        <taxon>Chordata</taxon>
        <taxon>Craniata</taxon>
        <taxon>Vertebrata</taxon>
        <taxon>Euteleostomi</taxon>
        <taxon>Mammalia</taxon>
        <taxon>Eutheria</taxon>
        <taxon>Euarchontoglires</taxon>
        <taxon>Primates</taxon>
        <taxon>Haplorrhini</taxon>
        <taxon>Catarrhini</taxon>
        <taxon>Hominidae</taxon>
        <taxon>Homo</taxon>
    </lineage>
</organism>